<dbReference type="EMBL" id="NUAJ01000014">
    <property type="protein sequence ID" value="PEN54072.1"/>
    <property type="molecule type" value="Genomic_DNA"/>
</dbReference>
<protein>
    <submittedName>
        <fullName evidence="4">Phosphotransacetylase</fullName>
    </submittedName>
</protein>
<dbReference type="Proteomes" id="UP000220841">
    <property type="component" value="Unassembled WGS sequence"/>
</dbReference>
<reference evidence="1 6" key="2">
    <citation type="submission" date="2017-09" db="EMBL/GenBank/DDBJ databases">
        <title>Large-scale bioinformatics analysis of Bacillus genomes uncovers conserved roles of natural products in bacterial physiology.</title>
        <authorList>
            <consortium name="Agbiome Team Llc"/>
            <person name="Bleich R.M."/>
            <person name="Kirk G.J."/>
            <person name="Santa Maria K.C."/>
            <person name="Allen S.E."/>
            <person name="Farag S."/>
            <person name="Shank E.A."/>
            <person name="Bowers A."/>
        </authorList>
    </citation>
    <scope>NUCLEOTIDE SEQUENCE</scope>
    <source>
        <strain evidence="1">AFS005430</strain>
        <strain evidence="2 6">AFS027958</strain>
    </source>
</reference>
<evidence type="ECO:0000313" key="4">
    <source>
        <dbReference type="EMBL" id="PHE08663.1"/>
    </source>
</evidence>
<evidence type="ECO:0000313" key="7">
    <source>
        <dbReference type="Proteomes" id="UP000224044"/>
    </source>
</evidence>
<dbReference type="Proteomes" id="UP000220969">
    <property type="component" value="Unassembled WGS sequence"/>
</dbReference>
<evidence type="ECO:0000313" key="3">
    <source>
        <dbReference type="EMBL" id="PEQ05811.1"/>
    </source>
</evidence>
<evidence type="ECO:0000313" key="1">
    <source>
        <dbReference type="EMBL" id="PEI87228.1"/>
    </source>
</evidence>
<dbReference type="Proteomes" id="UP000220934">
    <property type="component" value="Unassembled WGS sequence"/>
</dbReference>
<gene>
    <name evidence="3" type="ORF">CN585_15475</name>
    <name evidence="2" type="ORF">CN596_13090</name>
    <name evidence="1" type="ORF">CN678_09280</name>
    <name evidence="4" type="ORF">COF62_23730</name>
</gene>
<dbReference type="EMBL" id="NUBY01000061">
    <property type="protein sequence ID" value="PEQ05811.1"/>
    <property type="molecule type" value="Genomic_DNA"/>
</dbReference>
<evidence type="ECO:0000313" key="5">
    <source>
        <dbReference type="Proteomes" id="UP000220841"/>
    </source>
</evidence>
<name>A0A1X3MLJ1_9BACI</name>
<reference evidence="5 7" key="1">
    <citation type="submission" date="2017-09" db="EMBL/GenBank/DDBJ databases">
        <title>Large-scale bioinformatics analysis of Bacillus genomes uncovers conserved roles of natural products in bacterial physiology.</title>
        <authorList>
            <consortium name="Agbiome Team Llc"/>
            <person name="Bleich R.M."/>
            <person name="Grubbs K.J."/>
            <person name="Santa Maria K.C."/>
            <person name="Allen S.E."/>
            <person name="Farag S."/>
            <person name="Shank E.A."/>
            <person name="Bowers A."/>
        </authorList>
    </citation>
    <scope>NUCLEOTIDE SEQUENCE [LARGE SCALE GENOMIC DNA]</scope>
    <source>
        <strain evidence="3 5">AFS021349</strain>
        <strain evidence="4 7">AFS042148</strain>
    </source>
</reference>
<accession>A0A1X3MLJ1</accession>
<organism evidence="4 7">
    <name type="scientific">Bacillus toyonensis</name>
    <dbReference type="NCBI Taxonomy" id="155322"/>
    <lineage>
        <taxon>Bacteria</taxon>
        <taxon>Bacillati</taxon>
        <taxon>Bacillota</taxon>
        <taxon>Bacilli</taxon>
        <taxon>Bacillales</taxon>
        <taxon>Bacillaceae</taxon>
        <taxon>Bacillus</taxon>
        <taxon>Bacillus cereus group</taxon>
    </lineage>
</organism>
<comment type="caution">
    <text evidence="4">The sequence shown here is derived from an EMBL/GenBank/DDBJ whole genome shotgun (WGS) entry which is preliminary data.</text>
</comment>
<dbReference type="Proteomes" id="UP000224044">
    <property type="component" value="Unassembled WGS sequence"/>
</dbReference>
<dbReference type="EMBL" id="NUSY01000037">
    <property type="protein sequence ID" value="PHE08663.1"/>
    <property type="molecule type" value="Genomic_DNA"/>
</dbReference>
<dbReference type="EMBL" id="NUEH01000018">
    <property type="protein sequence ID" value="PEI87228.1"/>
    <property type="molecule type" value="Genomic_DNA"/>
</dbReference>
<sequence>MLQEEKVARKEFALFYICNTSFFGKIHSHPHFSRTIWQQYFYLVALAE</sequence>
<evidence type="ECO:0000313" key="6">
    <source>
        <dbReference type="Proteomes" id="UP000220934"/>
    </source>
</evidence>
<proteinExistence type="predicted"/>
<evidence type="ECO:0000313" key="2">
    <source>
        <dbReference type="EMBL" id="PEN54072.1"/>
    </source>
</evidence>
<dbReference type="AlphaFoldDB" id="A0A1X3MLJ1"/>